<keyword evidence="3" id="KW-0732">Signal</keyword>
<accession>A0A9W2YBC8</accession>
<feature type="region of interest" description="Disordered" evidence="1">
    <location>
        <begin position="193"/>
        <end position="214"/>
    </location>
</feature>
<dbReference type="GeneID" id="129921674"/>
<reference evidence="5" key="1">
    <citation type="submission" date="2025-08" db="UniProtKB">
        <authorList>
            <consortium name="RefSeq"/>
        </authorList>
    </citation>
    <scope>IDENTIFICATION</scope>
</reference>
<organism evidence="4 5">
    <name type="scientific">Biomphalaria glabrata</name>
    <name type="common">Bloodfluke planorb</name>
    <name type="synonym">Freshwater snail</name>
    <dbReference type="NCBI Taxonomy" id="6526"/>
    <lineage>
        <taxon>Eukaryota</taxon>
        <taxon>Metazoa</taxon>
        <taxon>Spiralia</taxon>
        <taxon>Lophotrochozoa</taxon>
        <taxon>Mollusca</taxon>
        <taxon>Gastropoda</taxon>
        <taxon>Heterobranchia</taxon>
        <taxon>Euthyneura</taxon>
        <taxon>Panpulmonata</taxon>
        <taxon>Hygrophila</taxon>
        <taxon>Lymnaeoidea</taxon>
        <taxon>Planorbidae</taxon>
        <taxon>Biomphalaria</taxon>
    </lineage>
</organism>
<evidence type="ECO:0000313" key="4">
    <source>
        <dbReference type="Proteomes" id="UP001165740"/>
    </source>
</evidence>
<dbReference type="AlphaFoldDB" id="A0A9W2YBC8"/>
<proteinExistence type="predicted"/>
<evidence type="ECO:0000256" key="3">
    <source>
        <dbReference type="SAM" id="SignalP"/>
    </source>
</evidence>
<gene>
    <name evidence="5" type="primary">LOC129921674</name>
</gene>
<keyword evidence="4" id="KW-1185">Reference proteome</keyword>
<feature type="chain" id="PRO_5040768538" evidence="3">
    <location>
        <begin position="21"/>
        <end position="214"/>
    </location>
</feature>
<keyword evidence="2" id="KW-1133">Transmembrane helix</keyword>
<keyword evidence="2" id="KW-0812">Transmembrane</keyword>
<sequence length="214" mass="23753">MSPLLCLSFFSWALIVYTCGLLINTSVIEEHYLTYTCSWKTKGNESVLFIVLEKDRKFLVSCIKSPAVEISTNCFPSSSKFVRSYLSQDSLTVMLKPELITKDNQIVCVIGTEDNGTFTKYFQLPHIEAPKQVVTTTKPAATCDDGLSTGAIIGITIALLYFVLFLIGCCCPRKFRQLVRAILVCMGCRPKREGPSNVVTPQQSSGSENVRQQV</sequence>
<dbReference type="RefSeq" id="XP_055860015.1">
    <property type="nucleotide sequence ID" value="XM_056004040.1"/>
</dbReference>
<evidence type="ECO:0000256" key="2">
    <source>
        <dbReference type="SAM" id="Phobius"/>
    </source>
</evidence>
<dbReference type="OrthoDB" id="10473171at2759"/>
<evidence type="ECO:0000256" key="1">
    <source>
        <dbReference type="SAM" id="MobiDB-lite"/>
    </source>
</evidence>
<protein>
    <submittedName>
        <fullName evidence="5">Uncharacterized protein LOC129921674</fullName>
    </submittedName>
</protein>
<keyword evidence="2" id="KW-0472">Membrane</keyword>
<name>A0A9W2YBC8_BIOGL</name>
<dbReference type="Proteomes" id="UP001165740">
    <property type="component" value="Chromosome 11"/>
</dbReference>
<feature type="compositionally biased region" description="Polar residues" evidence="1">
    <location>
        <begin position="197"/>
        <end position="214"/>
    </location>
</feature>
<feature type="signal peptide" evidence="3">
    <location>
        <begin position="1"/>
        <end position="20"/>
    </location>
</feature>
<evidence type="ECO:0000313" key="5">
    <source>
        <dbReference type="RefSeq" id="XP_055860015.1"/>
    </source>
</evidence>
<feature type="transmembrane region" description="Helical" evidence="2">
    <location>
        <begin position="151"/>
        <end position="171"/>
    </location>
</feature>